<dbReference type="Proteomes" id="UP001341281">
    <property type="component" value="Chromosome 10"/>
</dbReference>
<dbReference type="PANTHER" id="PTHR46652:SF3">
    <property type="entry name" value="LEUCINE-RICH REPEAT-CONTAINING PROTEIN 9"/>
    <property type="match status" value="1"/>
</dbReference>
<dbReference type="FunFam" id="3.80.10.10:FF:000752">
    <property type="entry name" value="Tubulin-folding cofactor E"/>
    <property type="match status" value="1"/>
</dbReference>
<dbReference type="SUPFAM" id="SSF54236">
    <property type="entry name" value="Ubiquitin-like"/>
    <property type="match status" value="1"/>
</dbReference>
<dbReference type="InterPro" id="IPR001611">
    <property type="entry name" value="Leu-rich_rpt"/>
</dbReference>
<evidence type="ECO:0000256" key="1">
    <source>
        <dbReference type="ARBA" id="ARBA00004496"/>
    </source>
</evidence>
<dbReference type="AlphaFoldDB" id="A0AAQ3UP57"/>
<keyword evidence="10" id="KW-1185">Reference proteome</keyword>
<comment type="subunit">
    <text evidence="7">Supercomplex made of cofactors A to E. Cofactors A and D function by capturing and stabilizing tubulin in a quasi-native conformation. Cofactor E binds to the cofactor D-tubulin complex; interaction with cofactor C then causes the release of tubulin polypeptides that are committed to the native state.</text>
</comment>
<dbReference type="InterPro" id="IPR000938">
    <property type="entry name" value="CAP-Gly_domain"/>
</dbReference>
<dbReference type="PROSITE" id="PS51450">
    <property type="entry name" value="LRR"/>
    <property type="match status" value="4"/>
</dbReference>
<evidence type="ECO:0000256" key="2">
    <source>
        <dbReference type="ARBA" id="ARBA00006286"/>
    </source>
</evidence>
<dbReference type="Gene3D" id="2.30.30.190">
    <property type="entry name" value="CAP Gly-rich-like domain"/>
    <property type="match status" value="1"/>
</dbReference>
<evidence type="ECO:0000256" key="5">
    <source>
        <dbReference type="ARBA" id="ARBA00022737"/>
    </source>
</evidence>
<dbReference type="GO" id="GO:0005737">
    <property type="term" value="C:cytoplasm"/>
    <property type="evidence" value="ECO:0007669"/>
    <property type="project" value="UniProtKB-SubCell"/>
</dbReference>
<dbReference type="SMART" id="SM01052">
    <property type="entry name" value="CAP_GLY"/>
    <property type="match status" value="1"/>
</dbReference>
<comment type="similarity">
    <text evidence="2">Belongs to the TBCE family.</text>
</comment>
<feature type="domain" description="CAP-Gly" evidence="8">
    <location>
        <begin position="31"/>
        <end position="75"/>
    </location>
</feature>
<proteinExistence type="inferred from homology"/>
<evidence type="ECO:0000256" key="3">
    <source>
        <dbReference type="ARBA" id="ARBA00022490"/>
    </source>
</evidence>
<evidence type="ECO:0000256" key="4">
    <source>
        <dbReference type="ARBA" id="ARBA00022614"/>
    </source>
</evidence>
<dbReference type="EMBL" id="CP144754">
    <property type="protein sequence ID" value="WVZ95686.1"/>
    <property type="molecule type" value="Genomic_DNA"/>
</dbReference>
<organism evidence="9 10">
    <name type="scientific">Paspalum notatum var. saurae</name>
    <dbReference type="NCBI Taxonomy" id="547442"/>
    <lineage>
        <taxon>Eukaryota</taxon>
        <taxon>Viridiplantae</taxon>
        <taxon>Streptophyta</taxon>
        <taxon>Embryophyta</taxon>
        <taxon>Tracheophyta</taxon>
        <taxon>Spermatophyta</taxon>
        <taxon>Magnoliopsida</taxon>
        <taxon>Liliopsida</taxon>
        <taxon>Poales</taxon>
        <taxon>Poaceae</taxon>
        <taxon>PACMAD clade</taxon>
        <taxon>Panicoideae</taxon>
        <taxon>Andropogonodae</taxon>
        <taxon>Paspaleae</taxon>
        <taxon>Paspalinae</taxon>
        <taxon>Paspalum</taxon>
    </lineage>
</organism>
<evidence type="ECO:0000313" key="9">
    <source>
        <dbReference type="EMBL" id="WVZ95686.1"/>
    </source>
</evidence>
<reference evidence="9 10" key="1">
    <citation type="submission" date="2024-02" db="EMBL/GenBank/DDBJ databases">
        <title>High-quality chromosome-scale genome assembly of Pensacola bahiagrass (Paspalum notatum Flugge var. saurae).</title>
        <authorList>
            <person name="Vega J.M."/>
            <person name="Podio M."/>
            <person name="Orjuela J."/>
            <person name="Siena L.A."/>
            <person name="Pessino S.C."/>
            <person name="Combes M.C."/>
            <person name="Mariac C."/>
            <person name="Albertini E."/>
            <person name="Pupilli F."/>
            <person name="Ortiz J.P.A."/>
            <person name="Leblanc O."/>
        </authorList>
    </citation>
    <scope>NUCLEOTIDE SEQUENCE [LARGE SCALE GENOMIC DNA]</scope>
    <source>
        <strain evidence="9">R1</strain>
        <tissue evidence="9">Leaf</tissue>
    </source>
</reference>
<dbReference type="PROSITE" id="PS00845">
    <property type="entry name" value="CAP_GLY_1"/>
    <property type="match status" value="1"/>
</dbReference>
<name>A0AAQ3UP57_PASNO</name>
<dbReference type="FunFam" id="3.10.20.90:FF:000187">
    <property type="entry name" value="Tubulin-folding cofactor E"/>
    <property type="match status" value="1"/>
</dbReference>
<dbReference type="InterPro" id="IPR036859">
    <property type="entry name" value="CAP-Gly_dom_sf"/>
</dbReference>
<dbReference type="SUPFAM" id="SSF74924">
    <property type="entry name" value="Cap-Gly domain"/>
    <property type="match status" value="1"/>
</dbReference>
<dbReference type="FunFam" id="3.80.10.10:FF:000882">
    <property type="entry name" value="Tubulin-folding cofactor E"/>
    <property type="match status" value="1"/>
</dbReference>
<sequence>MSAAAGYQFRLGQRVHAAGDPRRVGTVRYLGPVDGHAGDWVGVDWDDGAGGKHDGSLAGRRYFVAAGDRSASFARPTALSGGISLPDALRLRYRVHDFTKEEQDEMYVFSTSQKRVSVEFVGTDKVQEKLNNFNELTSASVSYMGVSSIGPPDELKTLVPNLRLLDLTGNLFSQWPDISSLCQALAPLEVLNLTNNSMESDVTESPRLENIRILVLNNCGVTWELVEKIKLSFACLNELHLMSNKLKMIMTPDGKFVQGFSMLRLLNLEDNRIDSWDEIVKLSYLRSLEQLHLNKNRLKDVKYPSNLPSPGPPGDAAAVPFENLKVLLLGSNEIDEFSSVDSLNLFPSLMDVRLSDNPVADPTKGGAPRFVLVARLGKVKILNGSEVSPRERRESEIRFAELKAFHGIEDEKPTSSTSGPQKMASGLISITLKCVGPSMGEKQPLTKKLPPATTIGKLKSLCESFFKLKDIKVRLFVEEEGCPVPQLLEEDTISLMEVGIGSGATIVVDEES</sequence>
<keyword evidence="4" id="KW-0433">Leucine-rich repeat</keyword>
<keyword evidence="6" id="KW-0143">Chaperone</keyword>
<dbReference type="FunFam" id="2.30.30.190:FF:000016">
    <property type="entry name" value="Tubulin-folding cofactor E"/>
    <property type="match status" value="1"/>
</dbReference>
<evidence type="ECO:0000256" key="7">
    <source>
        <dbReference type="ARBA" id="ARBA00026055"/>
    </source>
</evidence>
<evidence type="ECO:0000256" key="6">
    <source>
        <dbReference type="ARBA" id="ARBA00023186"/>
    </source>
</evidence>
<dbReference type="Gene3D" id="3.80.10.10">
    <property type="entry name" value="Ribonuclease Inhibitor"/>
    <property type="match status" value="2"/>
</dbReference>
<dbReference type="Pfam" id="PF01302">
    <property type="entry name" value="CAP_GLY"/>
    <property type="match status" value="1"/>
</dbReference>
<keyword evidence="3" id="KW-0963">Cytoplasm</keyword>
<dbReference type="PROSITE" id="PS50245">
    <property type="entry name" value="CAP_GLY_2"/>
    <property type="match status" value="1"/>
</dbReference>
<evidence type="ECO:0000259" key="8">
    <source>
        <dbReference type="PROSITE" id="PS50245"/>
    </source>
</evidence>
<protein>
    <recommendedName>
        <fullName evidence="8">CAP-Gly domain-containing protein</fullName>
    </recommendedName>
</protein>
<dbReference type="InterPro" id="IPR044079">
    <property type="entry name" value="Ubl_TBCE"/>
</dbReference>
<comment type="subcellular location">
    <subcellularLocation>
        <location evidence="1">Cytoplasm</location>
    </subcellularLocation>
</comment>
<dbReference type="CDD" id="cd17044">
    <property type="entry name" value="Ubl_TBCE"/>
    <property type="match status" value="1"/>
</dbReference>
<accession>A0AAQ3UP57</accession>
<keyword evidence="5" id="KW-0677">Repeat</keyword>
<dbReference type="SUPFAM" id="SSF52058">
    <property type="entry name" value="L domain-like"/>
    <property type="match status" value="1"/>
</dbReference>
<gene>
    <name evidence="9" type="ORF">U9M48_041419</name>
</gene>
<evidence type="ECO:0000313" key="10">
    <source>
        <dbReference type="Proteomes" id="UP001341281"/>
    </source>
</evidence>
<dbReference type="PANTHER" id="PTHR46652">
    <property type="entry name" value="LEUCINE-RICH REPEAT AND IQ DOMAIN-CONTAINING PROTEIN 1-RELATED"/>
    <property type="match status" value="1"/>
</dbReference>
<dbReference type="InterPro" id="IPR029071">
    <property type="entry name" value="Ubiquitin-like_domsf"/>
</dbReference>
<dbReference type="Gene3D" id="3.10.20.90">
    <property type="entry name" value="Phosphatidylinositol 3-kinase Catalytic Subunit, Chain A, domain 1"/>
    <property type="match status" value="1"/>
</dbReference>
<dbReference type="InterPro" id="IPR032675">
    <property type="entry name" value="LRR_dom_sf"/>
</dbReference>
<dbReference type="InterPro" id="IPR050836">
    <property type="entry name" value="SDS22/Internalin_LRR"/>
</dbReference>